<evidence type="ECO:0000313" key="2">
    <source>
        <dbReference type="Proteomes" id="UP000562352"/>
    </source>
</evidence>
<reference evidence="1 2" key="1">
    <citation type="submission" date="2020-08" db="EMBL/GenBank/DDBJ databases">
        <title>Genomic Encyclopedia of Type Strains, Phase III (KMG-III): the genomes of soil and plant-associated and newly described type strains.</title>
        <authorList>
            <person name="Whitman W."/>
        </authorList>
    </citation>
    <scope>NUCLEOTIDE SEQUENCE [LARGE SCALE GENOMIC DNA]</scope>
    <source>
        <strain evidence="1 2">CECT 3303</strain>
    </source>
</reference>
<proteinExistence type="predicted"/>
<comment type="caution">
    <text evidence="1">The sequence shown here is derived from an EMBL/GenBank/DDBJ whole genome shotgun (WGS) entry which is preliminary data.</text>
</comment>
<dbReference type="AlphaFoldDB" id="A0A841DCZ1"/>
<evidence type="ECO:0000313" key="1">
    <source>
        <dbReference type="EMBL" id="MBB5967940.1"/>
    </source>
</evidence>
<sequence>MFITGKFVLEVVEDEHRDRRLARATYRSLGFRRFARNVSFIRDR</sequence>
<dbReference type="EMBL" id="JACHJJ010000043">
    <property type="protein sequence ID" value="MBB5967940.1"/>
    <property type="molecule type" value="Genomic_DNA"/>
</dbReference>
<dbReference type="Proteomes" id="UP000562352">
    <property type="component" value="Unassembled WGS sequence"/>
</dbReference>
<accession>A0A841DCZ1</accession>
<protein>
    <submittedName>
        <fullName evidence="1">Uncharacterized protein</fullName>
    </submittedName>
</protein>
<keyword evidence="2" id="KW-1185">Reference proteome</keyword>
<organism evidence="1 2">
    <name type="scientific">Planomonospora venezuelensis</name>
    <dbReference type="NCBI Taxonomy" id="1999"/>
    <lineage>
        <taxon>Bacteria</taxon>
        <taxon>Bacillati</taxon>
        <taxon>Actinomycetota</taxon>
        <taxon>Actinomycetes</taxon>
        <taxon>Streptosporangiales</taxon>
        <taxon>Streptosporangiaceae</taxon>
        <taxon>Planomonospora</taxon>
    </lineage>
</organism>
<gene>
    <name evidence="1" type="ORF">FHS22_007258</name>
</gene>
<dbReference type="RefSeq" id="WP_260408624.1">
    <property type="nucleotide sequence ID" value="NZ_BAAAWZ010000004.1"/>
</dbReference>
<name>A0A841DCZ1_PLAVE</name>